<accession>A0A804LDK8</accession>
<dbReference type="AlphaFoldDB" id="A0A804LDK8"/>
<evidence type="ECO:0000313" key="4">
    <source>
        <dbReference type="Proteomes" id="UP000007305"/>
    </source>
</evidence>
<evidence type="ECO:0000313" key="3">
    <source>
        <dbReference type="EnsemblPlants" id="Zm00001eb003740_P001"/>
    </source>
</evidence>
<proteinExistence type="predicted"/>
<keyword evidence="1" id="KW-1133">Transmembrane helix</keyword>
<reference evidence="3" key="2">
    <citation type="submission" date="2019-07" db="EMBL/GenBank/DDBJ databases">
        <authorList>
            <person name="Seetharam A."/>
            <person name="Woodhouse M."/>
            <person name="Cannon E."/>
        </authorList>
    </citation>
    <scope>NUCLEOTIDE SEQUENCE [LARGE SCALE GENOMIC DNA]</scope>
    <source>
        <strain evidence="3">cv. B73</strain>
    </source>
</reference>
<organism evidence="3 4">
    <name type="scientific">Zea mays</name>
    <name type="common">Maize</name>
    <dbReference type="NCBI Taxonomy" id="4577"/>
    <lineage>
        <taxon>Eukaryota</taxon>
        <taxon>Viridiplantae</taxon>
        <taxon>Streptophyta</taxon>
        <taxon>Embryophyta</taxon>
        <taxon>Tracheophyta</taxon>
        <taxon>Spermatophyta</taxon>
        <taxon>Magnoliopsida</taxon>
        <taxon>Liliopsida</taxon>
        <taxon>Poales</taxon>
        <taxon>Poaceae</taxon>
        <taxon>PACMAD clade</taxon>
        <taxon>Panicoideae</taxon>
        <taxon>Andropogonodae</taxon>
        <taxon>Andropogoneae</taxon>
        <taxon>Tripsacinae</taxon>
        <taxon>Zea</taxon>
    </lineage>
</organism>
<name>A0A804LDK8_MAIZE</name>
<feature type="transmembrane region" description="Helical" evidence="1">
    <location>
        <begin position="31"/>
        <end position="54"/>
    </location>
</feature>
<dbReference type="EnsemblPlants" id="Zm00001eb003740_T001">
    <property type="protein sequence ID" value="Zm00001eb003740_P001"/>
    <property type="gene ID" value="Zm00001eb003740"/>
</dbReference>
<keyword evidence="1" id="KW-0472">Membrane</keyword>
<dbReference type="Gramene" id="Zm00001eb003740_T001">
    <property type="protein sequence ID" value="Zm00001eb003740_P001"/>
    <property type="gene ID" value="Zm00001eb003740"/>
</dbReference>
<sequence length="88" mass="9868">MCFIVLFFSRSLSVSPSPHRCCDGDAYLCLLQFVVCPLALFVYASTLFPLLFLFPHPLWNPFVDHGGSKQLIGSLPADKAYEKQRATN</sequence>
<protein>
    <submittedName>
        <fullName evidence="3">Uncharacterized protein</fullName>
    </submittedName>
</protein>
<keyword evidence="1" id="KW-0812">Transmembrane</keyword>
<keyword evidence="2" id="KW-0732">Signal</keyword>
<feature type="signal peptide" evidence="2">
    <location>
        <begin position="1"/>
        <end position="16"/>
    </location>
</feature>
<reference evidence="3" key="3">
    <citation type="submission" date="2021-05" db="UniProtKB">
        <authorList>
            <consortium name="EnsemblPlants"/>
        </authorList>
    </citation>
    <scope>IDENTIFICATION</scope>
    <source>
        <strain evidence="3">cv. B73</strain>
    </source>
</reference>
<dbReference type="InParanoid" id="A0A804LDK8"/>
<feature type="chain" id="PRO_5032313374" evidence="2">
    <location>
        <begin position="17"/>
        <end position="88"/>
    </location>
</feature>
<dbReference type="Proteomes" id="UP000007305">
    <property type="component" value="Chromosome 1"/>
</dbReference>
<keyword evidence="4" id="KW-1185">Reference proteome</keyword>
<reference evidence="4" key="1">
    <citation type="submission" date="2015-12" db="EMBL/GenBank/DDBJ databases">
        <title>Update maize B73 reference genome by single molecule sequencing technologies.</title>
        <authorList>
            <consortium name="Maize Genome Sequencing Project"/>
            <person name="Ware D."/>
        </authorList>
    </citation>
    <scope>NUCLEOTIDE SEQUENCE [LARGE SCALE GENOMIC DNA]</scope>
    <source>
        <strain evidence="4">cv. B73</strain>
    </source>
</reference>
<evidence type="ECO:0000256" key="2">
    <source>
        <dbReference type="SAM" id="SignalP"/>
    </source>
</evidence>
<evidence type="ECO:0000256" key="1">
    <source>
        <dbReference type="SAM" id="Phobius"/>
    </source>
</evidence>